<dbReference type="AlphaFoldDB" id="I3C2D6"/>
<evidence type="ECO:0000313" key="1">
    <source>
        <dbReference type="EMBL" id="EIJ37779.1"/>
    </source>
</evidence>
<organism evidence="1 2">
    <name type="scientific">Galbibacter orientalis DSM 19592</name>
    <dbReference type="NCBI Taxonomy" id="926559"/>
    <lineage>
        <taxon>Bacteria</taxon>
        <taxon>Pseudomonadati</taxon>
        <taxon>Bacteroidota</taxon>
        <taxon>Flavobacteriia</taxon>
        <taxon>Flavobacteriales</taxon>
        <taxon>Flavobacteriaceae</taxon>
        <taxon>Galbibacter</taxon>
    </lineage>
</organism>
<name>I3C2D6_9FLAO</name>
<dbReference type="Proteomes" id="UP000004690">
    <property type="component" value="Unassembled WGS sequence"/>
</dbReference>
<reference evidence="1 2" key="1">
    <citation type="submission" date="2012-02" db="EMBL/GenBank/DDBJ databases">
        <title>Improved High-Quality Draft genome of Joostella marina DSM 19592.</title>
        <authorList>
            <consortium name="US DOE Joint Genome Institute (JGI-PGF)"/>
            <person name="Lucas S."/>
            <person name="Copeland A."/>
            <person name="Lapidus A."/>
            <person name="Bruce D."/>
            <person name="Goodwin L."/>
            <person name="Pitluck S."/>
            <person name="Peters L."/>
            <person name="Chertkov O."/>
            <person name="Ovchinnikova G."/>
            <person name="Kyrpides N."/>
            <person name="Mavromatis K."/>
            <person name="Detter J.C."/>
            <person name="Han C."/>
            <person name="Land M."/>
            <person name="Hauser L."/>
            <person name="Markowitz V."/>
            <person name="Cheng J.-F."/>
            <person name="Hugenholtz P."/>
            <person name="Woyke T."/>
            <person name="Wu D."/>
            <person name="Tindall B."/>
            <person name="Brambilla E."/>
            <person name="Klenk H.-P."/>
            <person name="Eisen J.A."/>
        </authorList>
    </citation>
    <scope>NUCLEOTIDE SEQUENCE [LARGE SCALE GENOMIC DNA]</scope>
    <source>
        <strain evidence="1 2">DSM 19592</strain>
    </source>
</reference>
<keyword evidence="2" id="KW-1185">Reference proteome</keyword>
<accession>I3C2D6</accession>
<dbReference type="RefSeq" id="WP_008610816.1">
    <property type="nucleotide sequence ID" value="NZ_JH651379.1"/>
</dbReference>
<evidence type="ECO:0000313" key="2">
    <source>
        <dbReference type="Proteomes" id="UP000004690"/>
    </source>
</evidence>
<protein>
    <submittedName>
        <fullName evidence="1">Uncharacterized protein</fullName>
    </submittedName>
</protein>
<dbReference type="STRING" id="926559.JoomaDRAFT_0745"/>
<proteinExistence type="predicted"/>
<sequence length="101" mass="11470">MATQRNTKSLAWKQYVASKKRKTAKGKIIQALIQNNNMPLNNRSFSAITGMEMGSVTRAVYDLLNEGVLSFVIKPSIQTGYKVKYCYIKDYNSFVNEEHSV</sequence>
<dbReference type="HOGENOM" id="CLU_2287720_0_0_10"/>
<gene>
    <name evidence="1" type="ORF">JoomaDRAFT_0745</name>
</gene>
<dbReference type="EMBL" id="JH651379">
    <property type="protein sequence ID" value="EIJ37779.1"/>
    <property type="molecule type" value="Genomic_DNA"/>
</dbReference>